<keyword evidence="3" id="KW-1185">Reference proteome</keyword>
<evidence type="ECO:0000313" key="3">
    <source>
        <dbReference type="Proteomes" id="UP001549291"/>
    </source>
</evidence>
<dbReference type="Pfam" id="PF13550">
    <property type="entry name" value="Phage-tail_3"/>
    <property type="match status" value="1"/>
</dbReference>
<sequence length="999" mass="104578">MAIFTAIATAISTAFFAGSAIATSLIAGGLALATSYAVRALTGQPQQQSGADAFGVQGKLAGGGDVPRSFGLGYHVTAGSLVYANTHGAASYDTPNAFLTQVIALSDLPGERLVGMWVNGAKVTLSEGDADYTNSFPDGGIGYRVPEYIRPHNGEGSPTPHLFVKFYDGTQTVADDFTVATCNSAERPYTSAHVGKGICYAVVHAFNDENLWSGFPTFKFELSGVPLYDPSRDSTVGGSGAHRHGDPSTWGGDGDDYPAVQIYNLLRGFSYGGAWLYGLQNTAAARLPVSNWIAQIDKCRSTVIGASGPEPSYRTGGQINVNAQLANAIEALLTGCQGRISEIGGFYKIHLGAPDSPTFTFSDGDILSTETQVYRPFFSLADSVNGIQATYPDPAQGWNTATAPPYPSPDSELAETLKASDGSRQLMADPAFDFVPYAEQAQRLQKSALDEAQRARTHTLSLPPAFWIVEPGDVGEWTSARNGYDAKQFRVDAMVDRANLDVILSLTEVDPSDYDWDSDADFTPVTGGGTISNPPAPQPIDNFDAEKYTLVDADGIGRRPAILISWGVQPGISAVQFEVRLASDGSSVTRGRSDRPTAGNQIITTSILPATAYEVRGQYVPSSPRDMLWSDWIAVTTDDIRFSLADFDAALTAQVITIRDALQDKIDEALNRISSIASDIAARAPLDKQSVRSQLSARSDAAFAEIARVDLVAVTTEAAYASFSTTASATWGSTTAFVENSATAIATLDGYAAASWGVSVGVDGVITGSIRIDGGASWSAVTIQADKFQIQLTGYNGDAPLKPFTIGTVNGVPAIGINGANMYLDRSIFASAIVAKSITAGEIGAGVITSDSGVIGALAVKSLSIADQAVTVPIVQTLTSNVVGGPGDRIYFFFNLSIDTTGLSGKTIPIYASLVAQWENDNVGFVDSVHQLYINNAVVCGFHAGNGGSGSIALVPLAGSTTITGTGGTVTVPVKALFQSGTATGVLAGATIFAMAAKR</sequence>
<gene>
    <name evidence="2" type="ORF">ABIF63_006013</name>
</gene>
<dbReference type="Proteomes" id="UP001549291">
    <property type="component" value="Unassembled WGS sequence"/>
</dbReference>
<comment type="caution">
    <text evidence="2">The sequence shown here is derived from an EMBL/GenBank/DDBJ whole genome shotgun (WGS) entry which is preliminary data.</text>
</comment>
<accession>A0ABV2RY99</accession>
<dbReference type="InterPro" id="IPR032876">
    <property type="entry name" value="J_dom"/>
</dbReference>
<dbReference type="EMBL" id="JBEPTQ010000002">
    <property type="protein sequence ID" value="MET4721907.1"/>
    <property type="molecule type" value="Genomic_DNA"/>
</dbReference>
<proteinExistence type="predicted"/>
<protein>
    <recommendedName>
        <fullName evidence="1">Tip attachment protein J domain-containing protein</fullName>
    </recommendedName>
</protein>
<evidence type="ECO:0000259" key="1">
    <source>
        <dbReference type="Pfam" id="PF13550"/>
    </source>
</evidence>
<name>A0ABV2RY99_BRAJP</name>
<organism evidence="2 3">
    <name type="scientific">Bradyrhizobium japonicum</name>
    <dbReference type="NCBI Taxonomy" id="375"/>
    <lineage>
        <taxon>Bacteria</taxon>
        <taxon>Pseudomonadati</taxon>
        <taxon>Pseudomonadota</taxon>
        <taxon>Alphaproteobacteria</taxon>
        <taxon>Hyphomicrobiales</taxon>
        <taxon>Nitrobacteraceae</taxon>
        <taxon>Bradyrhizobium</taxon>
    </lineage>
</organism>
<reference evidence="2 3" key="1">
    <citation type="submission" date="2024-06" db="EMBL/GenBank/DDBJ databases">
        <title>Genomic Encyclopedia of Type Strains, Phase V (KMG-V): Genome sequencing to study the core and pangenomes of soil and plant-associated prokaryotes.</title>
        <authorList>
            <person name="Whitman W."/>
        </authorList>
    </citation>
    <scope>NUCLEOTIDE SEQUENCE [LARGE SCALE GENOMIC DNA]</scope>
    <source>
        <strain evidence="2 3">USDA 160</strain>
    </source>
</reference>
<dbReference type="RefSeq" id="WP_354270226.1">
    <property type="nucleotide sequence ID" value="NZ_JBEPTQ010000002.1"/>
</dbReference>
<evidence type="ECO:0000313" key="2">
    <source>
        <dbReference type="EMBL" id="MET4721907.1"/>
    </source>
</evidence>
<feature type="domain" description="Tip attachment protein J" evidence="1">
    <location>
        <begin position="327"/>
        <end position="494"/>
    </location>
</feature>